<evidence type="ECO:0000313" key="24">
    <source>
        <dbReference type="Proteomes" id="UP001634007"/>
    </source>
</evidence>
<comment type="caution">
    <text evidence="23">The sequence shown here is derived from an EMBL/GenBank/DDBJ whole genome shotgun (WGS) entry which is preliminary data.</text>
</comment>
<evidence type="ECO:0000256" key="15">
    <source>
        <dbReference type="ARBA" id="ARBA00023170"/>
    </source>
</evidence>
<keyword evidence="6" id="KW-0808">Transferase</keyword>
<dbReference type="Gene3D" id="3.30.200.20">
    <property type="entry name" value="Phosphorylase Kinase, domain 1"/>
    <property type="match status" value="1"/>
</dbReference>
<dbReference type="Pfam" id="PF00069">
    <property type="entry name" value="Pkinase"/>
    <property type="match status" value="1"/>
</dbReference>
<dbReference type="GO" id="GO:0030246">
    <property type="term" value="F:carbohydrate binding"/>
    <property type="evidence" value="ECO:0007669"/>
    <property type="project" value="UniProtKB-KW"/>
</dbReference>
<dbReference type="EC" id="2.7.11.1" evidence="4"/>
<dbReference type="Proteomes" id="UP001634007">
    <property type="component" value="Unassembled WGS sequence"/>
</dbReference>
<dbReference type="PROSITE" id="PS00108">
    <property type="entry name" value="PROTEIN_KINASE_ST"/>
    <property type="match status" value="1"/>
</dbReference>
<protein>
    <recommendedName>
        <fullName evidence="4">non-specific serine/threonine protein kinase</fullName>
        <ecNumber evidence="4">2.7.11.1</ecNumber>
    </recommendedName>
</protein>
<keyword evidence="15" id="KW-0675">Receptor</keyword>
<dbReference type="InterPro" id="IPR017441">
    <property type="entry name" value="Protein_kinase_ATP_BS"/>
</dbReference>
<dbReference type="PANTHER" id="PTHR27007">
    <property type="match status" value="1"/>
</dbReference>
<dbReference type="GO" id="GO:0016020">
    <property type="term" value="C:membrane"/>
    <property type="evidence" value="ECO:0007669"/>
    <property type="project" value="UniProtKB-SubCell"/>
</dbReference>
<dbReference type="FunFam" id="1.10.510.10:FF:000108">
    <property type="entry name" value="L-type lectin-domain containing receptor kinase S.4"/>
    <property type="match status" value="1"/>
</dbReference>
<dbReference type="SMART" id="SM00220">
    <property type="entry name" value="S_TKc"/>
    <property type="match status" value="1"/>
</dbReference>
<feature type="transmembrane region" description="Helical" evidence="20">
    <location>
        <begin position="255"/>
        <end position="278"/>
    </location>
</feature>
<evidence type="ECO:0000256" key="2">
    <source>
        <dbReference type="ARBA" id="ARBA00008536"/>
    </source>
</evidence>
<keyword evidence="13 20" id="KW-1133">Transmembrane helix</keyword>
<evidence type="ECO:0000256" key="4">
    <source>
        <dbReference type="ARBA" id="ARBA00012513"/>
    </source>
</evidence>
<evidence type="ECO:0000256" key="8">
    <source>
        <dbReference type="ARBA" id="ARBA00022729"/>
    </source>
</evidence>
<keyword evidence="5" id="KW-0723">Serine/threonine-protein kinase</keyword>
<dbReference type="Gene3D" id="2.60.120.200">
    <property type="match status" value="2"/>
</dbReference>
<evidence type="ECO:0000256" key="5">
    <source>
        <dbReference type="ARBA" id="ARBA00022527"/>
    </source>
</evidence>
<evidence type="ECO:0000256" key="17">
    <source>
        <dbReference type="ARBA" id="ARBA00047899"/>
    </source>
</evidence>
<evidence type="ECO:0000256" key="16">
    <source>
        <dbReference type="ARBA" id="ARBA00023180"/>
    </source>
</evidence>
<organism evidence="23 24">
    <name type="scientific">Eucalyptus globulus</name>
    <name type="common">Tasmanian blue gum</name>
    <dbReference type="NCBI Taxonomy" id="34317"/>
    <lineage>
        <taxon>Eukaryota</taxon>
        <taxon>Viridiplantae</taxon>
        <taxon>Streptophyta</taxon>
        <taxon>Embryophyta</taxon>
        <taxon>Tracheophyta</taxon>
        <taxon>Spermatophyta</taxon>
        <taxon>Magnoliopsida</taxon>
        <taxon>eudicotyledons</taxon>
        <taxon>Gunneridae</taxon>
        <taxon>Pentapetalae</taxon>
        <taxon>rosids</taxon>
        <taxon>malvids</taxon>
        <taxon>Myrtales</taxon>
        <taxon>Myrtaceae</taxon>
        <taxon>Myrtoideae</taxon>
        <taxon>Eucalypteae</taxon>
        <taxon>Eucalyptus</taxon>
    </lineage>
</organism>
<feature type="binding site" evidence="19">
    <location>
        <position position="341"/>
    </location>
    <ligand>
        <name>ATP</name>
        <dbReference type="ChEBI" id="CHEBI:30616"/>
    </ligand>
</feature>
<evidence type="ECO:0000256" key="7">
    <source>
        <dbReference type="ARBA" id="ARBA00022692"/>
    </source>
</evidence>
<evidence type="ECO:0000256" key="13">
    <source>
        <dbReference type="ARBA" id="ARBA00022989"/>
    </source>
</evidence>
<sequence length="632" mass="69982">MSCFIFMVFLLLKVAHSDAIQANFSFYGLLKLEGVLEVDSNGVIVITNSTTQDAGYMYYSSPLQFKNSSTGDVFSFSTTFVFAVPSADLSDGSGFSFIISPSKGIPGIWPQNSARSLNNSNYWNSSNNMIVLELDRIVSNNQYGSSNLMLKTGEPIQTWVEYNSANNQVKVTLYPVNTPRPSVPLVTLTQDFSSYMDEDMYVGFSSFTETSSTSHYILAWSFKMNGKAEDIEASRLPKLPIGAGGNGGYRNIKKILAVVLSLSAATFVLVLIFGAILVSRKRRSREVLEDWEVQYGPHKFTYKELFAATKGFKDRELLGKGGFGRVYRGLLLASNMQIAVKRVAHDSNQGMREFVAEIATIGRLRHPNLVRLLGYCRHKQELFLVYDYMPNKSLDKYLYGQPKLTLDWGKRYKILKDVAAALFYLHQQWAQVVIHRDIKASNVLIDGEMNGRLGDFGLAKLVDHGTDPQTSVLAGTLGYIAPELARTGKASTSTDLFAFGVFMLEVVCGRRPLHPRAPADQILLAEWVLNCWERGELLEVVDGRLRNDYAAEEAELALKLGLYCSHAVAAARPSMSSVVQYLNGVSRLPDNLRDIIEARDFPGSTSATSSVVPRSMSISSLTFSASLVADGR</sequence>
<keyword evidence="8 21" id="KW-0732">Signal</keyword>
<comment type="catalytic activity">
    <reaction evidence="18">
        <text>L-seryl-[protein] + ATP = O-phospho-L-seryl-[protein] + ADP + H(+)</text>
        <dbReference type="Rhea" id="RHEA:17989"/>
        <dbReference type="Rhea" id="RHEA-COMP:9863"/>
        <dbReference type="Rhea" id="RHEA-COMP:11604"/>
        <dbReference type="ChEBI" id="CHEBI:15378"/>
        <dbReference type="ChEBI" id="CHEBI:29999"/>
        <dbReference type="ChEBI" id="CHEBI:30616"/>
        <dbReference type="ChEBI" id="CHEBI:83421"/>
        <dbReference type="ChEBI" id="CHEBI:456216"/>
        <dbReference type="EC" id="2.7.11.1"/>
    </reaction>
</comment>
<evidence type="ECO:0000259" key="22">
    <source>
        <dbReference type="PROSITE" id="PS50011"/>
    </source>
</evidence>
<dbReference type="PROSITE" id="PS00107">
    <property type="entry name" value="PROTEIN_KINASE_ATP"/>
    <property type="match status" value="1"/>
</dbReference>
<evidence type="ECO:0000313" key="23">
    <source>
        <dbReference type="EMBL" id="KAL3715695.1"/>
    </source>
</evidence>
<dbReference type="SUPFAM" id="SSF49899">
    <property type="entry name" value="Concanavalin A-like lectins/glucanases"/>
    <property type="match status" value="1"/>
</dbReference>
<dbReference type="InterPro" id="IPR008271">
    <property type="entry name" value="Ser/Thr_kinase_AS"/>
</dbReference>
<evidence type="ECO:0000256" key="21">
    <source>
        <dbReference type="SAM" id="SignalP"/>
    </source>
</evidence>
<evidence type="ECO:0000256" key="9">
    <source>
        <dbReference type="ARBA" id="ARBA00022734"/>
    </source>
</evidence>
<keyword evidence="7 20" id="KW-0812">Transmembrane</keyword>
<feature type="domain" description="Protein kinase" evidence="22">
    <location>
        <begin position="312"/>
        <end position="588"/>
    </location>
</feature>
<evidence type="ECO:0000256" key="19">
    <source>
        <dbReference type="PROSITE-ProRule" id="PRU10141"/>
    </source>
</evidence>
<dbReference type="InterPro" id="IPR001220">
    <property type="entry name" value="Legume_lectin_dom"/>
</dbReference>
<keyword evidence="9" id="KW-0430">Lectin</keyword>
<keyword evidence="12 19" id="KW-0067">ATP-binding</keyword>
<evidence type="ECO:0000256" key="18">
    <source>
        <dbReference type="ARBA" id="ARBA00048679"/>
    </source>
</evidence>
<proteinExistence type="inferred from homology"/>
<dbReference type="AlphaFoldDB" id="A0ABD3IL63"/>
<dbReference type="SUPFAM" id="SSF56112">
    <property type="entry name" value="Protein kinase-like (PK-like)"/>
    <property type="match status" value="1"/>
</dbReference>
<dbReference type="GO" id="GO:0004674">
    <property type="term" value="F:protein serine/threonine kinase activity"/>
    <property type="evidence" value="ECO:0007669"/>
    <property type="project" value="UniProtKB-KW"/>
</dbReference>
<comment type="subcellular location">
    <subcellularLocation>
        <location evidence="1">Membrane</location>
        <topology evidence="1">Single-pass type I membrane protein</topology>
    </subcellularLocation>
</comment>
<dbReference type="InterPro" id="IPR013320">
    <property type="entry name" value="ConA-like_dom_sf"/>
</dbReference>
<evidence type="ECO:0000256" key="14">
    <source>
        <dbReference type="ARBA" id="ARBA00023136"/>
    </source>
</evidence>
<dbReference type="PROSITE" id="PS50011">
    <property type="entry name" value="PROTEIN_KINASE_DOM"/>
    <property type="match status" value="1"/>
</dbReference>
<accession>A0ABD3IL63</accession>
<dbReference type="InterPro" id="IPR000719">
    <property type="entry name" value="Prot_kinase_dom"/>
</dbReference>
<dbReference type="Pfam" id="PF00139">
    <property type="entry name" value="Lectin_legB"/>
    <property type="match status" value="1"/>
</dbReference>
<keyword evidence="11" id="KW-0418">Kinase</keyword>
<comment type="similarity">
    <text evidence="2">In the N-terminal section; belongs to the leguminous lectin family.</text>
</comment>
<dbReference type="InterPro" id="IPR011009">
    <property type="entry name" value="Kinase-like_dom_sf"/>
</dbReference>
<evidence type="ECO:0000256" key="6">
    <source>
        <dbReference type="ARBA" id="ARBA00022679"/>
    </source>
</evidence>
<dbReference type="FunFam" id="3.30.200.20:FF:000112">
    <property type="entry name" value="Lectin-domain containing receptor kinase A4.3"/>
    <property type="match status" value="1"/>
</dbReference>
<feature type="chain" id="PRO_5044807445" description="non-specific serine/threonine protein kinase" evidence="21">
    <location>
        <begin position="18"/>
        <end position="632"/>
    </location>
</feature>
<comment type="similarity">
    <text evidence="3">In the C-terminal section; belongs to the protein kinase superfamily. Ser/Thr protein kinase family.</text>
</comment>
<name>A0ABD3IL63_EUCGL</name>
<gene>
    <name evidence="23" type="ORF">ACJRO7_007435</name>
</gene>
<evidence type="ECO:0000256" key="3">
    <source>
        <dbReference type="ARBA" id="ARBA00010217"/>
    </source>
</evidence>
<feature type="signal peptide" evidence="21">
    <location>
        <begin position="1"/>
        <end position="17"/>
    </location>
</feature>
<evidence type="ECO:0000256" key="12">
    <source>
        <dbReference type="ARBA" id="ARBA00022840"/>
    </source>
</evidence>
<evidence type="ECO:0000256" key="11">
    <source>
        <dbReference type="ARBA" id="ARBA00022777"/>
    </source>
</evidence>
<evidence type="ECO:0000256" key="20">
    <source>
        <dbReference type="SAM" id="Phobius"/>
    </source>
</evidence>
<evidence type="ECO:0000256" key="10">
    <source>
        <dbReference type="ARBA" id="ARBA00022741"/>
    </source>
</evidence>
<dbReference type="GO" id="GO:0005524">
    <property type="term" value="F:ATP binding"/>
    <property type="evidence" value="ECO:0007669"/>
    <property type="project" value="UniProtKB-UniRule"/>
</dbReference>
<keyword evidence="16" id="KW-0325">Glycoprotein</keyword>
<dbReference type="Gene3D" id="1.10.510.10">
    <property type="entry name" value="Transferase(Phosphotransferase) domain 1"/>
    <property type="match status" value="1"/>
</dbReference>
<dbReference type="CDD" id="cd14066">
    <property type="entry name" value="STKc_IRAK"/>
    <property type="match status" value="1"/>
</dbReference>
<keyword evidence="24" id="KW-1185">Reference proteome</keyword>
<dbReference type="EMBL" id="JBJKBG010000011">
    <property type="protein sequence ID" value="KAL3715695.1"/>
    <property type="molecule type" value="Genomic_DNA"/>
</dbReference>
<dbReference type="InterPro" id="IPR050528">
    <property type="entry name" value="L-type_Lectin-RKs"/>
</dbReference>
<keyword evidence="10 19" id="KW-0547">Nucleotide-binding</keyword>
<comment type="catalytic activity">
    <reaction evidence="17">
        <text>L-threonyl-[protein] + ATP = O-phospho-L-threonyl-[protein] + ADP + H(+)</text>
        <dbReference type="Rhea" id="RHEA:46608"/>
        <dbReference type="Rhea" id="RHEA-COMP:11060"/>
        <dbReference type="Rhea" id="RHEA-COMP:11605"/>
        <dbReference type="ChEBI" id="CHEBI:15378"/>
        <dbReference type="ChEBI" id="CHEBI:30013"/>
        <dbReference type="ChEBI" id="CHEBI:30616"/>
        <dbReference type="ChEBI" id="CHEBI:61977"/>
        <dbReference type="ChEBI" id="CHEBI:456216"/>
        <dbReference type="EC" id="2.7.11.1"/>
    </reaction>
</comment>
<reference evidence="23 24" key="1">
    <citation type="submission" date="2024-11" db="EMBL/GenBank/DDBJ databases">
        <title>Chromosome-level genome assembly of Eucalyptus globulus Labill. provides insights into its genome evolution.</title>
        <authorList>
            <person name="Li X."/>
        </authorList>
    </citation>
    <scope>NUCLEOTIDE SEQUENCE [LARGE SCALE GENOMIC DNA]</scope>
    <source>
        <strain evidence="23">CL2024</strain>
        <tissue evidence="23">Fresh tender leaves</tissue>
    </source>
</reference>
<evidence type="ECO:0000256" key="1">
    <source>
        <dbReference type="ARBA" id="ARBA00004479"/>
    </source>
</evidence>
<keyword evidence="14 20" id="KW-0472">Membrane</keyword>